<feature type="domain" description="Response regulatory" evidence="3">
    <location>
        <begin position="5"/>
        <end position="119"/>
    </location>
</feature>
<dbReference type="InterPro" id="IPR011006">
    <property type="entry name" value="CheY-like_superfamily"/>
</dbReference>
<dbReference type="PANTHER" id="PTHR44591:SF3">
    <property type="entry name" value="RESPONSE REGULATORY DOMAIN-CONTAINING PROTEIN"/>
    <property type="match status" value="1"/>
</dbReference>
<sequence length="520" mass="60135">MPLARILWVDDEIESLHSQILFLETKGYEVKALTNGFDAIDFVKENPIDVVLVDETMPGITGLETLAKIKEVNQQTPVVLITKNETENLMDDAIGSQITDYLIKPVNPNQVLLSLKKIIDNKRLVAEKTTTAYQQQFRNLFMALNSNPDYNEWMDIYKKLVYWELEMEKSDSPEMREVLQTQKQEANTEFFKFVSKHYAGWVHPKSSESPIMSHSLFQFKVLPHVEKGVPTFFILLDNLRIDQWKAIQPIFGESFRILEEDSFYSILPTATQYSRNAIFSGLMPIDIEKQFPQQWKNDDEEGGKNLYEEEFFRAQLKRLRKDNLKFSYTKVLNYQAGQDLVANVHNLLNNDLNIIVYNFVDMLSHARTEMEVLKELASDEISYRSITASWFEHSPLHAALKKIADKKINLILATDHGSVRVKTPYKVIGDKQTTTNLRYKHGRNLNYEAKEVLAFRDPKEAGLPVPTVNSSFIFARGDGFLCYPNNYNYYVNYYRNTFQHGGVSLEEMIIPVIRMTTKGA</sequence>
<dbReference type="CDD" id="cd00156">
    <property type="entry name" value="REC"/>
    <property type="match status" value="1"/>
</dbReference>
<evidence type="ECO:0000313" key="5">
    <source>
        <dbReference type="Proteomes" id="UP000607559"/>
    </source>
</evidence>
<evidence type="ECO:0000313" key="4">
    <source>
        <dbReference type="EMBL" id="GGB06766.1"/>
    </source>
</evidence>
<protein>
    <submittedName>
        <fullName evidence="4">Two-component system response regulator</fullName>
    </submittedName>
</protein>
<dbReference type="AlphaFoldDB" id="A0A8J2UEK1"/>
<dbReference type="Pfam" id="PF00072">
    <property type="entry name" value="Response_reg"/>
    <property type="match status" value="1"/>
</dbReference>
<dbReference type="RefSeq" id="WP_188933540.1">
    <property type="nucleotide sequence ID" value="NZ_BMJC01000003.1"/>
</dbReference>
<evidence type="ECO:0000256" key="2">
    <source>
        <dbReference type="PROSITE-ProRule" id="PRU00169"/>
    </source>
</evidence>
<name>A0A8J2UEK1_9BACT</name>
<organism evidence="4 5">
    <name type="scientific">Puia dinghuensis</name>
    <dbReference type="NCBI Taxonomy" id="1792502"/>
    <lineage>
        <taxon>Bacteria</taxon>
        <taxon>Pseudomonadati</taxon>
        <taxon>Bacteroidota</taxon>
        <taxon>Chitinophagia</taxon>
        <taxon>Chitinophagales</taxon>
        <taxon>Chitinophagaceae</taxon>
        <taxon>Puia</taxon>
    </lineage>
</organism>
<dbReference type="SUPFAM" id="SSF52172">
    <property type="entry name" value="CheY-like"/>
    <property type="match status" value="1"/>
</dbReference>
<dbReference type="Gene3D" id="3.40.50.2300">
    <property type="match status" value="1"/>
</dbReference>
<proteinExistence type="predicted"/>
<dbReference type="PANTHER" id="PTHR44591">
    <property type="entry name" value="STRESS RESPONSE REGULATOR PROTEIN 1"/>
    <property type="match status" value="1"/>
</dbReference>
<dbReference type="PROSITE" id="PS50110">
    <property type="entry name" value="RESPONSE_REGULATORY"/>
    <property type="match status" value="1"/>
</dbReference>
<accession>A0A8J2UEK1</accession>
<dbReference type="SMART" id="SM00448">
    <property type="entry name" value="REC"/>
    <property type="match status" value="1"/>
</dbReference>
<keyword evidence="5" id="KW-1185">Reference proteome</keyword>
<comment type="caution">
    <text evidence="4">The sequence shown here is derived from an EMBL/GenBank/DDBJ whole genome shotgun (WGS) entry which is preliminary data.</text>
</comment>
<evidence type="ECO:0000259" key="3">
    <source>
        <dbReference type="PROSITE" id="PS50110"/>
    </source>
</evidence>
<dbReference type="EMBL" id="BMJC01000003">
    <property type="protein sequence ID" value="GGB06766.1"/>
    <property type="molecule type" value="Genomic_DNA"/>
</dbReference>
<dbReference type="InterPro" id="IPR050595">
    <property type="entry name" value="Bact_response_regulator"/>
</dbReference>
<feature type="modified residue" description="4-aspartylphosphate" evidence="2">
    <location>
        <position position="54"/>
    </location>
</feature>
<dbReference type="GO" id="GO:0000160">
    <property type="term" value="P:phosphorelay signal transduction system"/>
    <property type="evidence" value="ECO:0007669"/>
    <property type="project" value="InterPro"/>
</dbReference>
<dbReference type="Pfam" id="PF08665">
    <property type="entry name" value="PglZ"/>
    <property type="match status" value="1"/>
</dbReference>
<evidence type="ECO:0000256" key="1">
    <source>
        <dbReference type="ARBA" id="ARBA00022553"/>
    </source>
</evidence>
<keyword evidence="1 2" id="KW-0597">Phosphoprotein</keyword>
<dbReference type="InterPro" id="IPR001789">
    <property type="entry name" value="Sig_transdc_resp-reg_receiver"/>
</dbReference>
<reference evidence="4" key="1">
    <citation type="journal article" date="2014" name="Int. J. Syst. Evol. Microbiol.">
        <title>Complete genome sequence of Corynebacterium casei LMG S-19264T (=DSM 44701T), isolated from a smear-ripened cheese.</title>
        <authorList>
            <consortium name="US DOE Joint Genome Institute (JGI-PGF)"/>
            <person name="Walter F."/>
            <person name="Albersmeier A."/>
            <person name="Kalinowski J."/>
            <person name="Ruckert C."/>
        </authorList>
    </citation>
    <scope>NUCLEOTIDE SEQUENCE</scope>
    <source>
        <strain evidence="4">CGMCC 1.15448</strain>
    </source>
</reference>
<gene>
    <name evidence="4" type="primary">porX</name>
    <name evidence="4" type="ORF">GCM10011511_32800</name>
</gene>
<reference evidence="4" key="2">
    <citation type="submission" date="2020-09" db="EMBL/GenBank/DDBJ databases">
        <authorList>
            <person name="Sun Q."/>
            <person name="Zhou Y."/>
        </authorList>
    </citation>
    <scope>NUCLEOTIDE SEQUENCE</scope>
    <source>
        <strain evidence="4">CGMCC 1.15448</strain>
    </source>
</reference>
<dbReference type="Proteomes" id="UP000607559">
    <property type="component" value="Unassembled WGS sequence"/>
</dbReference>